<name>A0A2P7YJN9_9PEZI</name>
<keyword evidence="3" id="KW-0472">Membrane</keyword>
<dbReference type="Pfam" id="PF24581">
    <property type="entry name" value="DUF7608"/>
    <property type="match status" value="1"/>
</dbReference>
<dbReference type="PANTHER" id="PTHR45644:SF56">
    <property type="entry name" value="AAA ATPASE, PUTATIVE (AFU_ORTHOLOGUE AFUA_2G12920)-RELATED"/>
    <property type="match status" value="1"/>
</dbReference>
<dbReference type="Gene3D" id="1.10.8.60">
    <property type="match status" value="1"/>
</dbReference>
<keyword evidence="2" id="KW-0547">Nucleotide-binding</keyword>
<dbReference type="Proteomes" id="UP000243723">
    <property type="component" value="Unassembled WGS sequence"/>
</dbReference>
<evidence type="ECO:0000256" key="4">
    <source>
        <dbReference type="ARBA" id="ARBA00022840"/>
    </source>
</evidence>
<dbReference type="EMBL" id="NHZQ01000422">
    <property type="protein sequence ID" value="PSK36183.1"/>
    <property type="molecule type" value="Genomic_DNA"/>
</dbReference>
<dbReference type="InterPro" id="IPR027417">
    <property type="entry name" value="P-loop_NTPase"/>
</dbReference>
<dbReference type="GO" id="GO:0005741">
    <property type="term" value="C:mitochondrial outer membrane"/>
    <property type="evidence" value="ECO:0007669"/>
    <property type="project" value="UniProtKB-SubCell"/>
</dbReference>
<dbReference type="GO" id="GO:0005524">
    <property type="term" value="F:ATP binding"/>
    <property type="evidence" value="ECO:0007669"/>
    <property type="project" value="UniProtKB-KW"/>
</dbReference>
<dbReference type="AlphaFoldDB" id="A0A2P7YJN9"/>
<feature type="domain" description="AAA+ ATPase" evidence="7">
    <location>
        <begin position="842"/>
        <end position="976"/>
    </location>
</feature>
<dbReference type="Gene3D" id="3.40.50.300">
    <property type="entry name" value="P-loop containing nucleotide triphosphate hydrolases"/>
    <property type="match status" value="1"/>
</dbReference>
<feature type="compositionally biased region" description="Basic and acidic residues" evidence="6">
    <location>
        <begin position="345"/>
        <end position="358"/>
    </location>
</feature>
<feature type="compositionally biased region" description="Polar residues" evidence="6">
    <location>
        <begin position="1"/>
        <end position="11"/>
    </location>
</feature>
<dbReference type="InterPro" id="IPR041569">
    <property type="entry name" value="AAA_lid_3"/>
</dbReference>
<dbReference type="Pfam" id="PF17862">
    <property type="entry name" value="AAA_lid_3"/>
    <property type="match status" value="1"/>
</dbReference>
<feature type="compositionally biased region" description="Polar residues" evidence="6">
    <location>
        <begin position="50"/>
        <end position="60"/>
    </location>
</feature>
<dbReference type="SMART" id="SM00382">
    <property type="entry name" value="AAA"/>
    <property type="match status" value="1"/>
</dbReference>
<evidence type="ECO:0000256" key="6">
    <source>
        <dbReference type="SAM" id="MobiDB-lite"/>
    </source>
</evidence>
<dbReference type="InterPro" id="IPR051701">
    <property type="entry name" value="Mito_OM_Translocase_MSP1"/>
</dbReference>
<evidence type="ECO:0000313" key="8">
    <source>
        <dbReference type="EMBL" id="PSK36183.1"/>
    </source>
</evidence>
<keyword evidence="4" id="KW-0067">ATP-binding</keyword>
<dbReference type="SUPFAM" id="SSF52540">
    <property type="entry name" value="P-loop containing nucleoside triphosphate hydrolases"/>
    <property type="match status" value="1"/>
</dbReference>
<accession>A0A2P7YJN9</accession>
<comment type="caution">
    <text evidence="8">The sequence shown here is derived from an EMBL/GenBank/DDBJ whole genome shotgun (WGS) entry which is preliminary data.</text>
</comment>
<dbReference type="OrthoDB" id="39734at2759"/>
<gene>
    <name evidence="8" type="ORF">B9Z65_5998</name>
</gene>
<feature type="region of interest" description="Disordered" evidence="6">
    <location>
        <begin position="334"/>
        <end position="366"/>
    </location>
</feature>
<evidence type="ECO:0000256" key="2">
    <source>
        <dbReference type="ARBA" id="ARBA00022741"/>
    </source>
</evidence>
<feature type="region of interest" description="Disordered" evidence="6">
    <location>
        <begin position="739"/>
        <end position="776"/>
    </location>
</feature>
<feature type="region of interest" description="Disordered" evidence="6">
    <location>
        <begin position="1"/>
        <end position="103"/>
    </location>
</feature>
<sequence length="1119" mass="125996">MRSNAWRSSLRQLPRRNLDDHIVQRFSTSPRPQPKGKHAISAAPIAARSCPNQQRWNSTAPAEGNQPAKPGSAPERAHTRSHARRKENASNGIPPPPPLPDWFLQYNVRLQEGEQEQDQHRADKARALFLLDPYNDAELLTIPYVEPYNAREIIQQMKDARLPGSFFSSSGDLKDITERISERHEQVIAKAEEHLKKEEEQEAKVKEEQQVEEKKAEEKLKLPELKQVLDEASWARLQGQLLIYATFQSMAQPDRKTSPRNLIVYSPEITAHDELDRFVEDAADLAHADIIRIDASDIAELAGDYVDPVDSGPGSIAGLAFDAYEGGQVRNAKETIQPPQSPDQAEPKDNAEQSREDSGPFAFDLDALRSGNSDVMKSTRKQLEKLLGGQVVGLSVGMPMQNMFRQQESSRDSKQNEVDEVSELDRWQRLKLKNFFENLLGAPAKRRQADLSNVPHSFIRQKFADIKSQFKNPDTRRELHDAPAQRQQELTKQYGRKKLANDSLRLHLAQHVNATFGDDRPATAVVRKHEPRSPVDSSSSSGTIIHLRDISLIYDSPHGEDIVKLLKHAVQNRQKNGEKIMIVGTDAEFSGDVSTPLAAMEEDDLDKEEGFLRINYTPSPFNAIRNPPLTPMYPVEPGYRRLLELNLRNVQDLITRLGIPCSPRFFSEMTRSFLYAPRTQKLGDSVLPPSQIHKIVLTAEGFRSLYTTSKELEMSHLAIALSIIDVLEQSNQVVNVNVQQRGEQQPRQPSQFDADTNVVDQRGERQKRKRNESKRTNLEELRKFASKHEQRLFPGIVDPASIKTTYNDVHVAPETIDALKTVTTLALLRPEAFSYGVLAKDRLTGLLLYGPPGTGKTLLAKAVAKDAQATVLEVSGAQVYEKYVGEGEKMVRAVFSLAKRLSPCVVFIDEADALFGSRGQSGNRTTHREIINQFLREWDGMDDHNVFLMVASNRPFEIDDAVLRRLPRRILVDLPTKQDRESILKIHSTGEMLAEDVELSQLAEQTPFYSGSDLKNVCVAAALAAVKEENQLLEKNKDDKEFKLPDRRTLKKEHFEKAIQDISASISEDMRSLNAIKKFDEQYGDRKGRRKKEGYGFAGTTVQEDEAAARVRGGVGPKP</sequence>
<dbReference type="InterPro" id="IPR003960">
    <property type="entry name" value="ATPase_AAA_CS"/>
</dbReference>
<evidence type="ECO:0000259" key="7">
    <source>
        <dbReference type="SMART" id="SM00382"/>
    </source>
</evidence>
<keyword evidence="5" id="KW-0496">Mitochondrion</keyword>
<organism evidence="8 9">
    <name type="scientific">Elsinoe australis</name>
    <dbReference type="NCBI Taxonomy" id="40998"/>
    <lineage>
        <taxon>Eukaryota</taxon>
        <taxon>Fungi</taxon>
        <taxon>Dikarya</taxon>
        <taxon>Ascomycota</taxon>
        <taxon>Pezizomycotina</taxon>
        <taxon>Dothideomycetes</taxon>
        <taxon>Dothideomycetidae</taxon>
        <taxon>Myriangiales</taxon>
        <taxon>Elsinoaceae</taxon>
        <taxon>Elsinoe</taxon>
    </lineage>
</organism>
<dbReference type="PANTHER" id="PTHR45644">
    <property type="entry name" value="AAA ATPASE, PUTATIVE (AFU_ORTHOLOGUE AFUA_2G12920)-RELATED-RELATED"/>
    <property type="match status" value="1"/>
</dbReference>
<keyword evidence="9" id="KW-1185">Reference proteome</keyword>
<dbReference type="STRING" id="40998.A0A2P7YJN9"/>
<dbReference type="InterPro" id="IPR003593">
    <property type="entry name" value="AAA+_ATPase"/>
</dbReference>
<dbReference type="PROSITE" id="PS00674">
    <property type="entry name" value="AAA"/>
    <property type="match status" value="1"/>
</dbReference>
<evidence type="ECO:0000256" key="5">
    <source>
        <dbReference type="ARBA" id="ARBA00023128"/>
    </source>
</evidence>
<protein>
    <recommendedName>
        <fullName evidence="7">AAA+ ATPase domain-containing protein</fullName>
    </recommendedName>
</protein>
<proteinExistence type="predicted"/>
<dbReference type="GO" id="GO:0016887">
    <property type="term" value="F:ATP hydrolysis activity"/>
    <property type="evidence" value="ECO:0007669"/>
    <property type="project" value="InterPro"/>
</dbReference>
<evidence type="ECO:0000256" key="1">
    <source>
        <dbReference type="ARBA" id="ARBA00004572"/>
    </source>
</evidence>
<dbReference type="Pfam" id="PF00004">
    <property type="entry name" value="AAA"/>
    <property type="match status" value="1"/>
</dbReference>
<reference evidence="8 9" key="1">
    <citation type="submission" date="2017-05" db="EMBL/GenBank/DDBJ databases">
        <title>Draft genome sequence of Elsinoe australis.</title>
        <authorList>
            <person name="Cheng Q."/>
        </authorList>
    </citation>
    <scope>NUCLEOTIDE SEQUENCE [LARGE SCALE GENOMIC DNA]</scope>
    <source>
        <strain evidence="8 9">NL1</strain>
    </source>
</reference>
<comment type="subcellular location">
    <subcellularLocation>
        <location evidence="1">Mitochondrion outer membrane</location>
        <topology evidence="1">Single-pass membrane protein</topology>
    </subcellularLocation>
</comment>
<keyword evidence="3" id="KW-1000">Mitochondrion outer membrane</keyword>
<dbReference type="InterPro" id="IPR003959">
    <property type="entry name" value="ATPase_AAA_core"/>
</dbReference>
<feature type="compositionally biased region" description="Polar residues" evidence="6">
    <location>
        <begin position="741"/>
        <end position="754"/>
    </location>
</feature>
<evidence type="ECO:0000256" key="3">
    <source>
        <dbReference type="ARBA" id="ARBA00022787"/>
    </source>
</evidence>
<dbReference type="InterPro" id="IPR056027">
    <property type="entry name" value="DUF7608"/>
</dbReference>
<feature type="region of interest" description="Disordered" evidence="6">
    <location>
        <begin position="196"/>
        <end position="216"/>
    </location>
</feature>
<evidence type="ECO:0000313" key="9">
    <source>
        <dbReference type="Proteomes" id="UP000243723"/>
    </source>
</evidence>